<dbReference type="OrthoDB" id="66620at2759"/>
<evidence type="ECO:0000256" key="5">
    <source>
        <dbReference type="ARBA" id="ARBA00022989"/>
    </source>
</evidence>
<dbReference type="PANTHER" id="PTHR48042">
    <property type="entry name" value="ABC TRANSPORTER G FAMILY MEMBER 11"/>
    <property type="match status" value="1"/>
</dbReference>
<dbReference type="AlphaFoldDB" id="A0A1V9Z8M9"/>
<dbReference type="Pfam" id="PF01061">
    <property type="entry name" value="ABC2_membrane"/>
    <property type="match status" value="1"/>
</dbReference>
<evidence type="ECO:0000256" key="7">
    <source>
        <dbReference type="SAM" id="Phobius"/>
    </source>
</evidence>
<feature type="transmembrane region" description="Helical" evidence="7">
    <location>
        <begin position="226"/>
        <end position="247"/>
    </location>
</feature>
<evidence type="ECO:0000256" key="4">
    <source>
        <dbReference type="ARBA" id="ARBA00022692"/>
    </source>
</evidence>
<keyword evidence="6 7" id="KW-0472">Membrane</keyword>
<gene>
    <name evidence="9" type="ORF">ACHHYP_01430</name>
</gene>
<evidence type="ECO:0000259" key="8">
    <source>
        <dbReference type="Pfam" id="PF01061"/>
    </source>
</evidence>
<comment type="similarity">
    <text evidence="2">Belongs to the ABC transporter superfamily. ABCG family. Eye pigment precursor importer (TC 3.A.1.204) subfamily.</text>
</comment>
<dbReference type="Proteomes" id="UP000243579">
    <property type="component" value="Unassembled WGS sequence"/>
</dbReference>
<evidence type="ECO:0000256" key="2">
    <source>
        <dbReference type="ARBA" id="ARBA00005814"/>
    </source>
</evidence>
<dbReference type="STRING" id="1202772.A0A1V9Z8M9"/>
<keyword evidence="4 7" id="KW-0812">Transmembrane</keyword>
<dbReference type="PANTHER" id="PTHR48042:SF11">
    <property type="entry name" value="ABC TRANSPORTER G FAMILY MEMBER 11"/>
    <property type="match status" value="1"/>
</dbReference>
<dbReference type="GO" id="GO:0005524">
    <property type="term" value="F:ATP binding"/>
    <property type="evidence" value="ECO:0007669"/>
    <property type="project" value="UniProtKB-KW"/>
</dbReference>
<evidence type="ECO:0000313" key="10">
    <source>
        <dbReference type="Proteomes" id="UP000243579"/>
    </source>
</evidence>
<dbReference type="GO" id="GO:0016020">
    <property type="term" value="C:membrane"/>
    <property type="evidence" value="ECO:0007669"/>
    <property type="project" value="UniProtKB-SubCell"/>
</dbReference>
<keyword evidence="3" id="KW-0813">Transport</keyword>
<feature type="transmembrane region" description="Helical" evidence="7">
    <location>
        <begin position="334"/>
        <end position="353"/>
    </location>
</feature>
<feature type="transmembrane region" description="Helical" evidence="7">
    <location>
        <begin position="121"/>
        <end position="142"/>
    </location>
</feature>
<name>A0A1V9Z8M9_ACHHY</name>
<feature type="domain" description="ABC-2 type transporter transmembrane" evidence="8">
    <location>
        <begin position="102"/>
        <end position="304"/>
    </location>
</feature>
<proteinExistence type="inferred from homology"/>
<evidence type="ECO:0000313" key="9">
    <source>
        <dbReference type="EMBL" id="OQR94364.1"/>
    </source>
</evidence>
<dbReference type="InterPro" id="IPR013525">
    <property type="entry name" value="ABC2_TM"/>
</dbReference>
<reference evidence="9 10" key="1">
    <citation type="journal article" date="2014" name="Genome Biol. Evol.">
        <title>The secreted proteins of Achlya hypogyna and Thraustotheca clavata identify the ancestral oomycete secretome and reveal gene acquisitions by horizontal gene transfer.</title>
        <authorList>
            <person name="Misner I."/>
            <person name="Blouin N."/>
            <person name="Leonard G."/>
            <person name="Richards T.A."/>
            <person name="Lane C.E."/>
        </authorList>
    </citation>
    <scope>NUCLEOTIDE SEQUENCE [LARGE SCALE GENOMIC DNA]</scope>
    <source>
        <strain evidence="9 10">ATCC 48635</strain>
    </source>
</reference>
<feature type="transmembrane region" description="Helical" evidence="7">
    <location>
        <begin position="254"/>
        <end position="276"/>
    </location>
</feature>
<feature type="transmembrane region" description="Helical" evidence="7">
    <location>
        <begin position="195"/>
        <end position="220"/>
    </location>
</feature>
<keyword evidence="10" id="KW-1185">Reference proteome</keyword>
<keyword evidence="9" id="KW-0547">Nucleotide-binding</keyword>
<evidence type="ECO:0000256" key="3">
    <source>
        <dbReference type="ARBA" id="ARBA00022448"/>
    </source>
</evidence>
<protein>
    <submittedName>
        <fullName evidence="9">ATP-binding Cassette (ABC) Superfamily</fullName>
    </submittedName>
</protein>
<comment type="caution">
    <text evidence="9">The sequence shown here is derived from an EMBL/GenBank/DDBJ whole genome shotgun (WGS) entry which is preliminary data.</text>
</comment>
<feature type="transmembrane region" description="Helical" evidence="7">
    <location>
        <begin position="154"/>
        <end position="174"/>
    </location>
</feature>
<dbReference type="InterPro" id="IPR052215">
    <property type="entry name" value="Plant_ABCG"/>
</dbReference>
<keyword evidence="5 7" id="KW-1133">Transmembrane helix</keyword>
<accession>A0A1V9Z8M9</accession>
<dbReference type="GO" id="GO:0140359">
    <property type="term" value="F:ABC-type transporter activity"/>
    <property type="evidence" value="ECO:0007669"/>
    <property type="project" value="InterPro"/>
</dbReference>
<keyword evidence="9" id="KW-0067">ATP-binding</keyword>
<sequence>MFSIVCILVEGRTVFYGLPSAALDQIANLGYPCPQYSNPAEYFVNLVNTDFEGHVDVAAFVNAYAGSDTCACVVRCIKTKSSNAGTEYPPIESIDSSSAWKQWAVLMHRNTLNNIRNPGIYWVRLLMYVSMSFMVGTMYYYTNTNLTEQDLLPMLFYMQAFLVSMSVAVLPFFVEQRAVFIRERANQSLRVSSYVLANMFAVLPGIALIAILSTLLVVLLADLDGFGYFFLNLFLSLVAAESLMCAIAAAVPHYIIGVALGAGLFGKCMLCEGFMVPKNAMPQYWTWANYLAFHTYSFEAFVYTHFNPIQDSSPIAKAILEQYGLENVNVPRNMVILATYTVLFQLIYAIILYKFHTGRR</sequence>
<evidence type="ECO:0000256" key="6">
    <source>
        <dbReference type="ARBA" id="ARBA00023136"/>
    </source>
</evidence>
<evidence type="ECO:0000256" key="1">
    <source>
        <dbReference type="ARBA" id="ARBA00004141"/>
    </source>
</evidence>
<organism evidence="9 10">
    <name type="scientific">Achlya hypogyna</name>
    <name type="common">Oomycete</name>
    <name type="synonym">Protoachlya hypogyna</name>
    <dbReference type="NCBI Taxonomy" id="1202772"/>
    <lineage>
        <taxon>Eukaryota</taxon>
        <taxon>Sar</taxon>
        <taxon>Stramenopiles</taxon>
        <taxon>Oomycota</taxon>
        <taxon>Saprolegniomycetes</taxon>
        <taxon>Saprolegniales</taxon>
        <taxon>Achlyaceae</taxon>
        <taxon>Achlya</taxon>
    </lineage>
</organism>
<comment type="subcellular location">
    <subcellularLocation>
        <location evidence="1">Membrane</location>
        <topology evidence="1">Multi-pass membrane protein</topology>
    </subcellularLocation>
</comment>
<dbReference type="EMBL" id="JNBR01000366">
    <property type="protein sequence ID" value="OQR94364.1"/>
    <property type="molecule type" value="Genomic_DNA"/>
</dbReference>